<dbReference type="Pfam" id="PF14223">
    <property type="entry name" value="Retrotran_gag_2"/>
    <property type="match status" value="1"/>
</dbReference>
<evidence type="ECO:0000313" key="3">
    <source>
        <dbReference type="Proteomes" id="UP000235145"/>
    </source>
</evidence>
<dbReference type="Proteomes" id="UP000235145">
    <property type="component" value="Unassembled WGS sequence"/>
</dbReference>
<name>A0A9R1X8P2_LACSA</name>
<sequence length="453" mass="50634">MGPKLLVCLEPPNFLSRPTIASLDLAKETYGEILQPAYDEGYMDLNMGALRECLCVLYDHHGRNSADVWVMKVYGVKDFWTKLVSIPYPIGRPVYGFSVPLCISNDGKVLLQHGSELVVYDSKNCSSSEIQNFNEYAEPYSFVESLVSPDSQALEIANRLDIKEKLAFLRRCLCFVDILGSIHKRIGKYKHVMKEASDKKLTIQKFTIKLSPTNYEIDGSIQCPPSKTVATIDTSSTDNTDYLHWITDDAHVLMLLASTISEASYQHVQCTTSQDLWLSLERACAPNNSSCEYILKTQLLKIEMKGDETSSAYLTRAQEFETDLANIGEPVKDKYLTMQATFGILDEYSGLKSNFLARSPPITFPELYGLLSDHEFMIKRSLPAVPHAFTGVVPGIVSRIPAAPQAQMTTLQQLAAQLGYQISPIVATNNQPQAFYPNRTSNNYQGKRCGNSR</sequence>
<keyword evidence="3" id="KW-1185">Reference proteome</keyword>
<evidence type="ECO:0008006" key="4">
    <source>
        <dbReference type="Google" id="ProtNLM"/>
    </source>
</evidence>
<evidence type="ECO:0000313" key="2">
    <source>
        <dbReference type="EMBL" id="KAJ0201619.1"/>
    </source>
</evidence>
<reference evidence="2 3" key="1">
    <citation type="journal article" date="2017" name="Nat. Commun.">
        <title>Genome assembly with in vitro proximity ligation data and whole-genome triplication in lettuce.</title>
        <authorList>
            <person name="Reyes-Chin-Wo S."/>
            <person name="Wang Z."/>
            <person name="Yang X."/>
            <person name="Kozik A."/>
            <person name="Arikit S."/>
            <person name="Song C."/>
            <person name="Xia L."/>
            <person name="Froenicke L."/>
            <person name="Lavelle D.O."/>
            <person name="Truco M.J."/>
            <person name="Xia R."/>
            <person name="Zhu S."/>
            <person name="Xu C."/>
            <person name="Xu H."/>
            <person name="Xu X."/>
            <person name="Cox K."/>
            <person name="Korf I."/>
            <person name="Meyers B.C."/>
            <person name="Michelmore R.W."/>
        </authorList>
    </citation>
    <scope>NUCLEOTIDE SEQUENCE [LARGE SCALE GENOMIC DNA]</scope>
    <source>
        <strain evidence="3">cv. Salinas</strain>
        <tissue evidence="2">Seedlings</tissue>
    </source>
</reference>
<dbReference type="PANTHER" id="PTHR47481:SF30">
    <property type="entry name" value="CCHC-TYPE DOMAIN-CONTAINING PROTEIN"/>
    <property type="match status" value="1"/>
</dbReference>
<comment type="caution">
    <text evidence="2">The sequence shown here is derived from an EMBL/GenBank/DDBJ whole genome shotgun (WGS) entry which is preliminary data.</text>
</comment>
<gene>
    <name evidence="2" type="ORF">LSAT_V11C600322150</name>
</gene>
<organism evidence="2 3">
    <name type="scientific">Lactuca sativa</name>
    <name type="common">Garden lettuce</name>
    <dbReference type="NCBI Taxonomy" id="4236"/>
    <lineage>
        <taxon>Eukaryota</taxon>
        <taxon>Viridiplantae</taxon>
        <taxon>Streptophyta</taxon>
        <taxon>Embryophyta</taxon>
        <taxon>Tracheophyta</taxon>
        <taxon>Spermatophyta</taxon>
        <taxon>Magnoliopsida</taxon>
        <taxon>eudicotyledons</taxon>
        <taxon>Gunneridae</taxon>
        <taxon>Pentapetalae</taxon>
        <taxon>asterids</taxon>
        <taxon>campanulids</taxon>
        <taxon>Asterales</taxon>
        <taxon>Asteraceae</taxon>
        <taxon>Cichorioideae</taxon>
        <taxon>Cichorieae</taxon>
        <taxon>Lactucinae</taxon>
        <taxon>Lactuca</taxon>
    </lineage>
</organism>
<evidence type="ECO:0000256" key="1">
    <source>
        <dbReference type="SAM" id="MobiDB-lite"/>
    </source>
</evidence>
<dbReference type="EMBL" id="NBSK02000006">
    <property type="protein sequence ID" value="KAJ0201619.1"/>
    <property type="molecule type" value="Genomic_DNA"/>
</dbReference>
<accession>A0A9R1X8P2</accession>
<feature type="region of interest" description="Disordered" evidence="1">
    <location>
        <begin position="434"/>
        <end position="453"/>
    </location>
</feature>
<dbReference type="AlphaFoldDB" id="A0A9R1X8P2"/>
<dbReference type="PANTHER" id="PTHR47481">
    <property type="match status" value="1"/>
</dbReference>
<protein>
    <recommendedName>
        <fullName evidence="4">F-box associated domain-containing protein</fullName>
    </recommendedName>
</protein>
<proteinExistence type="predicted"/>